<dbReference type="Pfam" id="PF01412">
    <property type="entry name" value="ArfGap"/>
    <property type="match status" value="1"/>
</dbReference>
<gene>
    <name evidence="4" type="ORF">PVK06_031072</name>
</gene>
<dbReference type="PROSITE" id="PS50115">
    <property type="entry name" value="ARFGAP"/>
    <property type="match status" value="1"/>
</dbReference>
<feature type="compositionally biased region" description="Polar residues" evidence="2">
    <location>
        <begin position="501"/>
        <end position="519"/>
    </location>
</feature>
<accession>A0ABR0NQ04</accession>
<dbReference type="Proteomes" id="UP001358586">
    <property type="component" value="Chromosome 9"/>
</dbReference>
<feature type="compositionally biased region" description="Low complexity" evidence="2">
    <location>
        <begin position="482"/>
        <end position="500"/>
    </location>
</feature>
<feature type="region of interest" description="Disordered" evidence="2">
    <location>
        <begin position="957"/>
        <end position="990"/>
    </location>
</feature>
<keyword evidence="1" id="KW-0862">Zinc</keyword>
<feature type="compositionally biased region" description="Low complexity" evidence="2">
    <location>
        <begin position="561"/>
        <end position="594"/>
    </location>
</feature>
<dbReference type="InterPro" id="IPR001164">
    <property type="entry name" value="ArfGAP_dom"/>
</dbReference>
<feature type="compositionally biased region" description="Basic and acidic residues" evidence="2">
    <location>
        <begin position="271"/>
        <end position="300"/>
    </location>
</feature>
<evidence type="ECO:0000259" key="3">
    <source>
        <dbReference type="PROSITE" id="PS50115"/>
    </source>
</evidence>
<proteinExistence type="predicted"/>
<dbReference type="InterPro" id="IPR038508">
    <property type="entry name" value="ArfGAP_dom_sf"/>
</dbReference>
<keyword evidence="1" id="KW-0479">Metal-binding</keyword>
<feature type="compositionally biased region" description="Polar residues" evidence="2">
    <location>
        <begin position="464"/>
        <end position="481"/>
    </location>
</feature>
<evidence type="ECO:0000313" key="4">
    <source>
        <dbReference type="EMBL" id="KAK5803427.1"/>
    </source>
</evidence>
<evidence type="ECO:0000313" key="5">
    <source>
        <dbReference type="Proteomes" id="UP001358586"/>
    </source>
</evidence>
<evidence type="ECO:0000256" key="2">
    <source>
        <dbReference type="SAM" id="MobiDB-lite"/>
    </source>
</evidence>
<feature type="compositionally biased region" description="Polar residues" evidence="2">
    <location>
        <begin position="425"/>
        <end position="434"/>
    </location>
</feature>
<name>A0ABR0NQ04_GOSAR</name>
<feature type="domain" description="Arf-GAP" evidence="3">
    <location>
        <begin position="12"/>
        <end position="131"/>
    </location>
</feature>
<feature type="compositionally biased region" description="Basic and acidic residues" evidence="2">
    <location>
        <begin position="435"/>
        <end position="461"/>
    </location>
</feature>
<feature type="compositionally biased region" description="Low complexity" evidence="2">
    <location>
        <begin position="616"/>
        <end position="633"/>
    </location>
</feature>
<protein>
    <recommendedName>
        <fullName evidence="3">Arf-GAP domain-containing protein</fullName>
    </recommendedName>
</protein>
<evidence type="ECO:0000256" key="1">
    <source>
        <dbReference type="PROSITE-ProRule" id="PRU00288"/>
    </source>
</evidence>
<dbReference type="InterPro" id="IPR044820">
    <property type="entry name" value="AGD14-like"/>
</dbReference>
<feature type="region of interest" description="Disordered" evidence="2">
    <location>
        <begin position="162"/>
        <end position="248"/>
    </location>
</feature>
<dbReference type="CDD" id="cd08838">
    <property type="entry name" value="ArfGap_AGFG"/>
    <property type="match status" value="1"/>
</dbReference>
<dbReference type="Gene3D" id="1.10.220.150">
    <property type="entry name" value="Arf GTPase activating protein"/>
    <property type="match status" value="1"/>
</dbReference>
<feature type="compositionally biased region" description="Basic and acidic residues" evidence="2">
    <location>
        <begin position="324"/>
        <end position="338"/>
    </location>
</feature>
<dbReference type="PANTHER" id="PTHR46085:SF9">
    <property type="entry name" value="MUCIN-5AC-LIKE"/>
    <property type="match status" value="1"/>
</dbReference>
<sequence>MKRKVEEDEKNEKIVRNLMKLPSNRRCINCNSQQGPQYVCTNFSTFVCATCSGIHREFSHRVKSVSMATFTAEDVAGLREGGNEHAKEVYFRQWDSQHQSLPDNRNVEGLRKFIKHVYVDRRYCGEKGTVNRPSIPKRVEREDSFTYRNGVHRMLSSNIFEQRSTERSLNKSNVDGPLTPKRMDREDSFTPSSGLHRVLPSEIFEQRSVERSGFSGRSDERDSGSSYGKRRNNGNGKESEKHGGHSGLHRMLSSEIFEQRSVEKSGFSGSSDERDSGNGYGERRNIGNVKESQKHGDRSVLHKMLSSDTYEKRSTERSGFSGASDERDSGNNYGERRKNGNGKESQKHVDRKRISTYFEVVDDRFRDDISETTETYNMQRKLSNQQIALDSSRPREVRSLRDILDRIPTLRLREALKEDGGRPSDSPSSMQRTETTTKPRHTDEHSTKPRNLDSMGNEKHTLGSAYSISSDPEPASKQSTKPSSQSISKPASSSSSNNPSTIGCRTPRNQSKAASNAKNLDSVVPAAKPMDVQSKEPTTGKLPRTPSSSGVSPATHLSNASTSSPTSTFLSPRASTVSSLSSLTISEGGTSSGTNQTKQYKDIPHPQCSVFPDTALQSTSSMPSSSLTVQSSQFVPQHIPQASSGVATESLPSAHQLGGKKELQADQGTGPSLMPDSGPLEQKSSGRKEIPQHLFVATHSSAPAQSPGWQALHAHVTGPGLQYSLAPVQSPGWQAVRAHVMGQGLRYSPASVQSPGWQVLQAHVMGYAVKVPTVYQPANQANTFDLKNANGTHLQSSMSPSVSSLHGSQPIDSPSVQWLPQQSSPYGTVLFQSLSSPSGMSSSSYIGQQLPNNPQPASTLNTNQHPGGEFSTPAIHSVVLVSDTDTPLTHLDTYSTHLKFSGPLCIRLYEDDDDDGDFIEEGFAKKKGRRQSVVLVLRVRVDVHELAYLYTSPKSEMKAKTKPQTSPENKQAPGVSITSGRTKPFGAVGSSKNRRRYPIFTIQRLQIHEADRLSHMQSVVDAVCTWPGASSIHNIKNHLWRSLQS</sequence>
<dbReference type="PANTHER" id="PTHR46085">
    <property type="entry name" value="ARFGAP/RECO-RELATED"/>
    <property type="match status" value="1"/>
</dbReference>
<keyword evidence="1" id="KW-0863">Zinc-finger</keyword>
<dbReference type="SMART" id="SM00105">
    <property type="entry name" value="ArfGap"/>
    <property type="match status" value="1"/>
</dbReference>
<dbReference type="InterPro" id="IPR037278">
    <property type="entry name" value="ARFGAP/RecO"/>
</dbReference>
<feature type="compositionally biased region" description="Polar residues" evidence="2">
    <location>
        <begin position="640"/>
        <end position="653"/>
    </location>
</feature>
<dbReference type="SUPFAM" id="SSF57863">
    <property type="entry name" value="ArfGap/RecO-like zinc finger"/>
    <property type="match status" value="1"/>
</dbReference>
<organism evidence="4 5">
    <name type="scientific">Gossypium arboreum</name>
    <name type="common">Tree cotton</name>
    <name type="synonym">Gossypium nanking</name>
    <dbReference type="NCBI Taxonomy" id="29729"/>
    <lineage>
        <taxon>Eukaryota</taxon>
        <taxon>Viridiplantae</taxon>
        <taxon>Streptophyta</taxon>
        <taxon>Embryophyta</taxon>
        <taxon>Tracheophyta</taxon>
        <taxon>Spermatophyta</taxon>
        <taxon>Magnoliopsida</taxon>
        <taxon>eudicotyledons</taxon>
        <taxon>Gunneridae</taxon>
        <taxon>Pentapetalae</taxon>
        <taxon>rosids</taxon>
        <taxon>malvids</taxon>
        <taxon>Malvales</taxon>
        <taxon>Malvaceae</taxon>
        <taxon>Malvoideae</taxon>
        <taxon>Gossypium</taxon>
    </lineage>
</organism>
<keyword evidence="5" id="KW-1185">Reference proteome</keyword>
<feature type="compositionally biased region" description="Polar residues" evidence="2">
    <location>
        <begin position="545"/>
        <end position="560"/>
    </location>
</feature>
<comment type="caution">
    <text evidence="4">The sequence shown here is derived from an EMBL/GenBank/DDBJ whole genome shotgun (WGS) entry which is preliminary data.</text>
</comment>
<feature type="region of interest" description="Disordered" evidence="2">
    <location>
        <begin position="791"/>
        <end position="812"/>
    </location>
</feature>
<feature type="compositionally biased region" description="Low complexity" evidence="2">
    <location>
        <begin position="796"/>
        <end position="808"/>
    </location>
</feature>
<dbReference type="EMBL" id="JARKNE010000009">
    <property type="protein sequence ID" value="KAK5803427.1"/>
    <property type="molecule type" value="Genomic_DNA"/>
</dbReference>
<reference evidence="4 5" key="1">
    <citation type="submission" date="2023-03" db="EMBL/GenBank/DDBJ databases">
        <title>WGS of Gossypium arboreum.</title>
        <authorList>
            <person name="Yu D."/>
        </authorList>
    </citation>
    <scope>NUCLEOTIDE SEQUENCE [LARGE SCALE GENOMIC DNA]</scope>
    <source>
        <tissue evidence="4">Leaf</tissue>
    </source>
</reference>
<feature type="region of interest" description="Disordered" evidence="2">
    <location>
        <begin position="414"/>
        <end position="687"/>
    </location>
</feature>
<feature type="region of interest" description="Disordered" evidence="2">
    <location>
        <begin position="260"/>
        <end position="350"/>
    </location>
</feature>